<evidence type="ECO:0000256" key="1">
    <source>
        <dbReference type="SAM" id="MobiDB-lite"/>
    </source>
</evidence>
<name>W2XNJ0_PHYNI</name>
<dbReference type="Proteomes" id="UP000018958">
    <property type="component" value="Unassembled WGS sequence"/>
</dbReference>
<sequence length="82" mass="9455">YERDSGHEDLQQRELHQIQSENRPQVQRREVSNKTSAKNKLDADATTDTRSGGGKWRQVRGHGHRRLQNRAQLRGGQAHDES</sequence>
<gene>
    <name evidence="2" type="ORF">F441_02968</name>
</gene>
<feature type="compositionally biased region" description="Basic residues" evidence="1">
    <location>
        <begin position="57"/>
        <end position="68"/>
    </location>
</feature>
<evidence type="ECO:0000313" key="2">
    <source>
        <dbReference type="EMBL" id="ETP23978.1"/>
    </source>
</evidence>
<feature type="compositionally biased region" description="Basic and acidic residues" evidence="1">
    <location>
        <begin position="1"/>
        <end position="16"/>
    </location>
</feature>
<organism evidence="2 3">
    <name type="scientific">Phytophthora nicotianae CJ01A1</name>
    <dbReference type="NCBI Taxonomy" id="1317063"/>
    <lineage>
        <taxon>Eukaryota</taxon>
        <taxon>Sar</taxon>
        <taxon>Stramenopiles</taxon>
        <taxon>Oomycota</taxon>
        <taxon>Peronosporomycetes</taxon>
        <taxon>Peronosporales</taxon>
        <taxon>Peronosporaceae</taxon>
        <taxon>Phytophthora</taxon>
    </lineage>
</organism>
<dbReference type="EMBL" id="ANIX01000655">
    <property type="protein sequence ID" value="ETP23978.1"/>
    <property type="molecule type" value="Genomic_DNA"/>
</dbReference>
<reference evidence="2 3" key="1">
    <citation type="submission" date="2013-11" db="EMBL/GenBank/DDBJ databases">
        <title>The Genome Sequence of Phytophthora parasitica CJ01A1.</title>
        <authorList>
            <consortium name="The Broad Institute Genomics Platform"/>
            <person name="Russ C."/>
            <person name="Tyler B."/>
            <person name="Panabieres F."/>
            <person name="Shan W."/>
            <person name="Tripathy S."/>
            <person name="Grunwald N."/>
            <person name="Machado M."/>
            <person name="Johnson C.S."/>
            <person name="Walker B."/>
            <person name="Young S.K."/>
            <person name="Zeng Q."/>
            <person name="Gargeya S."/>
            <person name="Fitzgerald M."/>
            <person name="Haas B."/>
            <person name="Abouelleil A."/>
            <person name="Allen A.W."/>
            <person name="Alvarado L."/>
            <person name="Arachchi H.M."/>
            <person name="Berlin A.M."/>
            <person name="Chapman S.B."/>
            <person name="Gainer-Dewar J."/>
            <person name="Goldberg J."/>
            <person name="Griggs A."/>
            <person name="Gujja S."/>
            <person name="Hansen M."/>
            <person name="Howarth C."/>
            <person name="Imamovic A."/>
            <person name="Ireland A."/>
            <person name="Larimer J."/>
            <person name="McCowan C."/>
            <person name="Murphy C."/>
            <person name="Pearson M."/>
            <person name="Poon T.W."/>
            <person name="Priest M."/>
            <person name="Roberts A."/>
            <person name="Saif S."/>
            <person name="Shea T."/>
            <person name="Sisk P."/>
            <person name="Sykes S."/>
            <person name="Wortman J."/>
            <person name="Nusbaum C."/>
            <person name="Birren B."/>
        </authorList>
    </citation>
    <scope>NUCLEOTIDE SEQUENCE [LARGE SCALE GENOMIC DNA]</scope>
    <source>
        <strain evidence="2 3">CJ01A1</strain>
    </source>
</reference>
<accession>W2XNJ0</accession>
<comment type="caution">
    <text evidence="2">The sequence shown here is derived from an EMBL/GenBank/DDBJ whole genome shotgun (WGS) entry which is preliminary data.</text>
</comment>
<protein>
    <submittedName>
        <fullName evidence="2">Uncharacterized protein</fullName>
    </submittedName>
</protein>
<proteinExistence type="predicted"/>
<feature type="non-terminal residue" evidence="2">
    <location>
        <position position="1"/>
    </location>
</feature>
<feature type="region of interest" description="Disordered" evidence="1">
    <location>
        <begin position="1"/>
        <end position="82"/>
    </location>
</feature>
<evidence type="ECO:0000313" key="3">
    <source>
        <dbReference type="Proteomes" id="UP000018958"/>
    </source>
</evidence>
<dbReference type="AlphaFoldDB" id="W2XNJ0"/>